<evidence type="ECO:0000259" key="2">
    <source>
        <dbReference type="PROSITE" id="PS50010"/>
    </source>
</evidence>
<protein>
    <submittedName>
        <fullName evidence="3">Pleckstrin homology and RhoGEF domain containing G1</fullName>
    </submittedName>
</protein>
<sequence>MDSTHCNERPVSYGSTSSSASSRDSHCSLGGRPVLGSTPERDHDSGAIRLELVPAQQLEEEETGRQTPTPTSQSDADIQSPEGRKVQYVGRVVEEILETEKTYVQDLRSIVQVRKTQSMCGHLLMVTQQIFDSRKLITTNQIMIYNHSVCVCVFVCFSDLLHDLEKCNANPVAIAKCFVAKSEDFHIYTQYCTNYPRSVAVLTECMRNKTVAKFLRERQESLKHSLPLGSYLLKPVQRILKYHLLLHEIATHLEKDSEMYDVIQEAIDTMQRVAWHINDMKRKHEHAVRLQVCVPYTHTHTHTHTH</sequence>
<dbReference type="Gene3D" id="1.20.900.10">
    <property type="entry name" value="Dbl homology (DH) domain"/>
    <property type="match status" value="1"/>
</dbReference>
<dbReference type="CDD" id="cd00160">
    <property type="entry name" value="RhoGEF"/>
    <property type="match status" value="1"/>
</dbReference>
<dbReference type="SMART" id="SM00325">
    <property type="entry name" value="RhoGEF"/>
    <property type="match status" value="1"/>
</dbReference>
<dbReference type="GO" id="GO:0005085">
    <property type="term" value="F:guanyl-nucleotide exchange factor activity"/>
    <property type="evidence" value="ECO:0007669"/>
    <property type="project" value="InterPro"/>
</dbReference>
<name>A0A8C2D0G0_CYPCA</name>
<feature type="region of interest" description="Disordered" evidence="1">
    <location>
        <begin position="1"/>
        <end position="82"/>
    </location>
</feature>
<dbReference type="GO" id="GO:0031267">
    <property type="term" value="F:small GTPase binding"/>
    <property type="evidence" value="ECO:0007669"/>
    <property type="project" value="TreeGrafter"/>
</dbReference>
<dbReference type="SUPFAM" id="SSF48065">
    <property type="entry name" value="DBL homology domain (DH-domain)"/>
    <property type="match status" value="1"/>
</dbReference>
<dbReference type="Pfam" id="PF00621">
    <property type="entry name" value="RhoGEF"/>
    <property type="match status" value="1"/>
</dbReference>
<dbReference type="InterPro" id="IPR000219">
    <property type="entry name" value="DH_dom"/>
</dbReference>
<dbReference type="Proteomes" id="UP000694701">
    <property type="component" value="Unplaced"/>
</dbReference>
<dbReference type="PANTHER" id="PTHR45924">
    <property type="entry name" value="FI17866P1"/>
    <property type="match status" value="1"/>
</dbReference>
<dbReference type="PANTHER" id="PTHR45924:SF1">
    <property type="entry name" value="PLECKSTRIN HOMOLOGY DOMAIN-CONTAINING FAMILY G MEMBER 1"/>
    <property type="match status" value="1"/>
</dbReference>
<dbReference type="Ensembl" id="ENSCCRT00020019955.1">
    <property type="protein sequence ID" value="ENSCCRP00020018166.1"/>
    <property type="gene ID" value="ENSCCRG00020008580.1"/>
</dbReference>
<dbReference type="AlphaFoldDB" id="A0A8C2D0G0"/>
<dbReference type="InterPro" id="IPR035899">
    <property type="entry name" value="DBL_dom_sf"/>
</dbReference>
<evidence type="ECO:0000313" key="3">
    <source>
        <dbReference type="Ensembl" id="ENSCCRP00020018166.1"/>
    </source>
</evidence>
<evidence type="ECO:0000313" key="4">
    <source>
        <dbReference type="Proteomes" id="UP000694701"/>
    </source>
</evidence>
<feature type="compositionally biased region" description="Polar residues" evidence="1">
    <location>
        <begin position="65"/>
        <end position="77"/>
    </location>
</feature>
<dbReference type="PROSITE" id="PS50010">
    <property type="entry name" value="DH_2"/>
    <property type="match status" value="1"/>
</dbReference>
<evidence type="ECO:0000256" key="1">
    <source>
        <dbReference type="SAM" id="MobiDB-lite"/>
    </source>
</evidence>
<organism evidence="3 4">
    <name type="scientific">Cyprinus carpio</name>
    <name type="common">Common carp</name>
    <dbReference type="NCBI Taxonomy" id="7962"/>
    <lineage>
        <taxon>Eukaryota</taxon>
        <taxon>Metazoa</taxon>
        <taxon>Chordata</taxon>
        <taxon>Craniata</taxon>
        <taxon>Vertebrata</taxon>
        <taxon>Euteleostomi</taxon>
        <taxon>Actinopterygii</taxon>
        <taxon>Neopterygii</taxon>
        <taxon>Teleostei</taxon>
        <taxon>Ostariophysi</taxon>
        <taxon>Cypriniformes</taxon>
        <taxon>Cyprinidae</taxon>
        <taxon>Cyprininae</taxon>
        <taxon>Cyprinus</taxon>
    </lineage>
</organism>
<feature type="compositionally biased region" description="Low complexity" evidence="1">
    <location>
        <begin position="10"/>
        <end position="22"/>
    </location>
</feature>
<reference evidence="3" key="1">
    <citation type="submission" date="2025-08" db="UniProtKB">
        <authorList>
            <consortium name="Ensembl"/>
        </authorList>
    </citation>
    <scope>IDENTIFICATION</scope>
</reference>
<feature type="domain" description="DH" evidence="2">
    <location>
        <begin position="88"/>
        <end position="280"/>
    </location>
</feature>
<proteinExistence type="predicted"/>
<accession>A0A8C2D0G0</accession>